<dbReference type="Proteomes" id="UP000076874">
    <property type="component" value="Unassembled WGS sequence"/>
</dbReference>
<evidence type="ECO:0000256" key="2">
    <source>
        <dbReference type="ARBA" id="ARBA00022980"/>
    </source>
</evidence>
<dbReference type="GO" id="GO:0003735">
    <property type="term" value="F:structural constituent of ribosome"/>
    <property type="evidence" value="ECO:0007669"/>
    <property type="project" value="InterPro"/>
</dbReference>
<dbReference type="InterPro" id="IPR002674">
    <property type="entry name" value="Ribosomal_eL43"/>
</dbReference>
<dbReference type="GO" id="GO:1990904">
    <property type="term" value="C:ribonucleoprotein complex"/>
    <property type="evidence" value="ECO:0007669"/>
    <property type="project" value="UniProtKB-KW"/>
</dbReference>
<dbReference type="InterPro" id="IPR011331">
    <property type="entry name" value="Ribosomal_eL37/eL43"/>
</dbReference>
<dbReference type="Pfam" id="PF01780">
    <property type="entry name" value="Ribosomal_L37ae"/>
    <property type="match status" value="1"/>
</dbReference>
<dbReference type="InterPro" id="IPR011332">
    <property type="entry name" value="Ribosomal_zn-bd"/>
</dbReference>
<dbReference type="PANTHER" id="PTHR48129">
    <property type="entry name" value="60S RIBOSOMAL PROTEIN L37A"/>
    <property type="match status" value="1"/>
</dbReference>
<dbReference type="OrthoDB" id="10258345at2759"/>
<reference evidence="4 5" key="1">
    <citation type="journal article" date="2016" name="Genome Biol. Evol.">
        <title>Divergent and convergent evolution of fungal pathogenicity.</title>
        <authorList>
            <person name="Shang Y."/>
            <person name="Xiao G."/>
            <person name="Zheng P."/>
            <person name="Cen K."/>
            <person name="Zhan S."/>
            <person name="Wang C."/>
        </authorList>
    </citation>
    <scope>NUCLEOTIDE SEQUENCE [LARGE SCALE GENOMIC DNA]</scope>
    <source>
        <strain evidence="4 5">RCEF 264</strain>
    </source>
</reference>
<gene>
    <name evidence="4" type="ORF">SPI_09068</name>
</gene>
<proteinExistence type="inferred from homology"/>
<dbReference type="STRING" id="1081102.A0A167MAJ4"/>
<dbReference type="Gene3D" id="2.20.25.30">
    <property type="match status" value="1"/>
</dbReference>
<evidence type="ECO:0000256" key="3">
    <source>
        <dbReference type="ARBA" id="ARBA00023274"/>
    </source>
</evidence>
<dbReference type="AlphaFoldDB" id="A0A167MAJ4"/>
<dbReference type="InterPro" id="IPR050522">
    <property type="entry name" value="Ribosomal_protein_eL43"/>
</dbReference>
<protein>
    <submittedName>
        <fullName evidence="4">Ribosomal protein L37ae</fullName>
    </submittedName>
</protein>
<organism evidence="4 5">
    <name type="scientific">Niveomyces insectorum RCEF 264</name>
    <dbReference type="NCBI Taxonomy" id="1081102"/>
    <lineage>
        <taxon>Eukaryota</taxon>
        <taxon>Fungi</taxon>
        <taxon>Dikarya</taxon>
        <taxon>Ascomycota</taxon>
        <taxon>Pezizomycotina</taxon>
        <taxon>Sordariomycetes</taxon>
        <taxon>Hypocreomycetidae</taxon>
        <taxon>Hypocreales</taxon>
        <taxon>Cordycipitaceae</taxon>
        <taxon>Niveomyces</taxon>
    </lineage>
</organism>
<evidence type="ECO:0000313" key="5">
    <source>
        <dbReference type="Proteomes" id="UP000076874"/>
    </source>
</evidence>
<comment type="similarity">
    <text evidence="1">Belongs to the eukaryotic ribosomal protein eL43 family.</text>
</comment>
<keyword evidence="2 4" id="KW-0689">Ribosomal protein</keyword>
<dbReference type="GO" id="GO:0005840">
    <property type="term" value="C:ribosome"/>
    <property type="evidence" value="ECO:0007669"/>
    <property type="project" value="UniProtKB-KW"/>
</dbReference>
<keyword evidence="3" id="KW-0687">Ribonucleoprotein</keyword>
<keyword evidence="5" id="KW-1185">Reference proteome</keyword>
<sequence>MQNFPFARFTDGFQQTASTKKVGVTGRYGVRYGASLRKQIKKAEIAQHAKYTCTFCAKNTVKRTSDSRCCGYAVDSAEIARDC</sequence>
<dbReference type="EMBL" id="AZHD01000025">
    <property type="protein sequence ID" value="OAA54134.1"/>
    <property type="molecule type" value="Genomic_DNA"/>
</dbReference>
<comment type="caution">
    <text evidence="4">The sequence shown here is derived from an EMBL/GenBank/DDBJ whole genome shotgun (WGS) entry which is preliminary data.</text>
</comment>
<evidence type="ECO:0000313" key="4">
    <source>
        <dbReference type="EMBL" id="OAA54134.1"/>
    </source>
</evidence>
<dbReference type="SUPFAM" id="SSF57829">
    <property type="entry name" value="Zn-binding ribosomal proteins"/>
    <property type="match status" value="1"/>
</dbReference>
<name>A0A167MAJ4_9HYPO</name>
<dbReference type="GO" id="GO:0006412">
    <property type="term" value="P:translation"/>
    <property type="evidence" value="ECO:0007669"/>
    <property type="project" value="InterPro"/>
</dbReference>
<evidence type="ECO:0000256" key="1">
    <source>
        <dbReference type="ARBA" id="ARBA00008672"/>
    </source>
</evidence>
<accession>A0A167MAJ4</accession>
<dbReference type="PANTHER" id="PTHR48129:SF1">
    <property type="entry name" value="LARGE RIBOSOMAL SUBUNIT PROTEIN EL43"/>
    <property type="match status" value="1"/>
</dbReference>